<dbReference type="PANTHER" id="PTHR30514:SF10">
    <property type="entry name" value="MURR_RPIR FAMILY TRANSCRIPTIONAL REGULATOR"/>
    <property type="match status" value="1"/>
</dbReference>
<dbReference type="GO" id="GO:0097367">
    <property type="term" value="F:carbohydrate derivative binding"/>
    <property type="evidence" value="ECO:0007669"/>
    <property type="project" value="InterPro"/>
</dbReference>
<dbReference type="Pfam" id="PF01380">
    <property type="entry name" value="SIS"/>
    <property type="match status" value="1"/>
</dbReference>
<feature type="domain" description="SIS" evidence="5">
    <location>
        <begin position="125"/>
        <end position="266"/>
    </location>
</feature>
<dbReference type="SUPFAM" id="SSF53697">
    <property type="entry name" value="SIS domain"/>
    <property type="match status" value="1"/>
</dbReference>
<dbReference type="InterPro" id="IPR035472">
    <property type="entry name" value="RpiR-like_SIS"/>
</dbReference>
<accession>A0A2T5IGK6</accession>
<keyword evidence="1" id="KW-0805">Transcription regulation</keyword>
<evidence type="ECO:0000313" key="7">
    <source>
        <dbReference type="Proteomes" id="UP000244161"/>
    </source>
</evidence>
<keyword evidence="2" id="KW-0238">DNA-binding</keyword>
<dbReference type="RefSeq" id="WP_108033229.1">
    <property type="nucleotide sequence ID" value="NZ_QAOM01000015.1"/>
</dbReference>
<keyword evidence="3" id="KW-0804">Transcription</keyword>
<reference evidence="6 7" key="1">
    <citation type="submission" date="2018-04" db="EMBL/GenBank/DDBJ databases">
        <title>Genomic Encyclopedia of Archaeal and Bacterial Type Strains, Phase II (KMG-II): from individual species to whole genera.</title>
        <authorList>
            <person name="Goeker M."/>
        </authorList>
    </citation>
    <scope>NUCLEOTIDE SEQUENCE [LARGE SCALE GENOMIC DNA]</scope>
    <source>
        <strain evidence="6 7">DSM 18806</strain>
    </source>
</reference>
<sequence>MLITERLKEQKDFSKVDTVIADYFLNEDNEWAEKSLRQIAQLLFVSPSSVVRLCQKIGFEGFLDFRAAYLHELDYLSSDFGEIDINYPFDMKDRNTKISGKLKNLYIETIEDTFSLLSHDALAQAEGLLVKADDIYICSAGAPSDLARVFQEKMVKIGKNVIIDNRLDMLFYQACYAKEDSVFLFISYSGETETLIRIAHKLKERKLQSIALTSYGGNSLSDLATVTLYLSTHESLVHNIGNFSLFPSVLFLLDVLYANVFSRNYEKHLADKIKYTKEYEKRRKSYNPLLSGGEKNKDSN</sequence>
<feature type="domain" description="HTH rpiR-type" evidence="4">
    <location>
        <begin position="1"/>
        <end position="76"/>
    </location>
</feature>
<dbReference type="EMBL" id="QAOM01000015">
    <property type="protein sequence ID" value="PTQ82976.1"/>
    <property type="molecule type" value="Genomic_DNA"/>
</dbReference>
<dbReference type="GO" id="GO:0003700">
    <property type="term" value="F:DNA-binding transcription factor activity"/>
    <property type="evidence" value="ECO:0007669"/>
    <property type="project" value="InterPro"/>
</dbReference>
<comment type="caution">
    <text evidence="6">The sequence shown here is derived from an EMBL/GenBank/DDBJ whole genome shotgun (WGS) entry which is preliminary data.</text>
</comment>
<dbReference type="InterPro" id="IPR009057">
    <property type="entry name" value="Homeodomain-like_sf"/>
</dbReference>
<keyword evidence="7" id="KW-1185">Reference proteome</keyword>
<evidence type="ECO:0000256" key="3">
    <source>
        <dbReference type="ARBA" id="ARBA00023163"/>
    </source>
</evidence>
<evidence type="ECO:0000313" key="6">
    <source>
        <dbReference type="EMBL" id="PTQ82976.1"/>
    </source>
</evidence>
<dbReference type="PROSITE" id="PS51464">
    <property type="entry name" value="SIS"/>
    <property type="match status" value="1"/>
</dbReference>
<evidence type="ECO:0000256" key="1">
    <source>
        <dbReference type="ARBA" id="ARBA00023015"/>
    </source>
</evidence>
<dbReference type="CDD" id="cd05013">
    <property type="entry name" value="SIS_RpiR"/>
    <property type="match status" value="1"/>
</dbReference>
<evidence type="ECO:0000256" key="2">
    <source>
        <dbReference type="ARBA" id="ARBA00023125"/>
    </source>
</evidence>
<dbReference type="PROSITE" id="PS51071">
    <property type="entry name" value="HTH_RPIR"/>
    <property type="match status" value="1"/>
</dbReference>
<dbReference type="OrthoDB" id="3684496at2"/>
<evidence type="ECO:0000259" key="4">
    <source>
        <dbReference type="PROSITE" id="PS51071"/>
    </source>
</evidence>
<dbReference type="GO" id="GO:1901135">
    <property type="term" value="P:carbohydrate derivative metabolic process"/>
    <property type="evidence" value="ECO:0007669"/>
    <property type="project" value="InterPro"/>
</dbReference>
<dbReference type="AlphaFoldDB" id="A0A2T5IGK6"/>
<dbReference type="Gene3D" id="3.40.50.10490">
    <property type="entry name" value="Glucose-6-phosphate isomerase like protein, domain 1"/>
    <property type="match status" value="1"/>
</dbReference>
<dbReference type="InterPro" id="IPR000281">
    <property type="entry name" value="HTH_RpiR"/>
</dbReference>
<dbReference type="Pfam" id="PF01418">
    <property type="entry name" value="HTH_6"/>
    <property type="match status" value="1"/>
</dbReference>
<dbReference type="InterPro" id="IPR001347">
    <property type="entry name" value="SIS_dom"/>
</dbReference>
<dbReference type="InterPro" id="IPR046348">
    <property type="entry name" value="SIS_dom_sf"/>
</dbReference>
<dbReference type="InterPro" id="IPR036388">
    <property type="entry name" value="WH-like_DNA-bd_sf"/>
</dbReference>
<organism evidence="6 7">
    <name type="scientific">Trichococcus patagoniensis</name>
    <dbReference type="NCBI Taxonomy" id="382641"/>
    <lineage>
        <taxon>Bacteria</taxon>
        <taxon>Bacillati</taxon>
        <taxon>Bacillota</taxon>
        <taxon>Bacilli</taxon>
        <taxon>Lactobacillales</taxon>
        <taxon>Carnobacteriaceae</taxon>
        <taxon>Trichococcus</taxon>
    </lineage>
</organism>
<name>A0A2T5IGK6_9LACT</name>
<gene>
    <name evidence="6" type="ORF">C8U37_11553</name>
</gene>
<dbReference type="Gene3D" id="1.10.10.10">
    <property type="entry name" value="Winged helix-like DNA-binding domain superfamily/Winged helix DNA-binding domain"/>
    <property type="match status" value="1"/>
</dbReference>
<protein>
    <submittedName>
        <fullName evidence="6">RpiR family transcriptional regulator</fullName>
    </submittedName>
</protein>
<dbReference type="PANTHER" id="PTHR30514">
    <property type="entry name" value="GLUCOKINASE"/>
    <property type="match status" value="1"/>
</dbReference>
<dbReference type="Proteomes" id="UP000244161">
    <property type="component" value="Unassembled WGS sequence"/>
</dbReference>
<evidence type="ECO:0000259" key="5">
    <source>
        <dbReference type="PROSITE" id="PS51464"/>
    </source>
</evidence>
<dbReference type="GO" id="GO:0003677">
    <property type="term" value="F:DNA binding"/>
    <property type="evidence" value="ECO:0007669"/>
    <property type="project" value="UniProtKB-KW"/>
</dbReference>
<proteinExistence type="predicted"/>
<dbReference type="SUPFAM" id="SSF46689">
    <property type="entry name" value="Homeodomain-like"/>
    <property type="match status" value="1"/>
</dbReference>
<dbReference type="InterPro" id="IPR047640">
    <property type="entry name" value="RpiR-like"/>
</dbReference>